<feature type="repeat" description="ANK" evidence="1">
    <location>
        <begin position="9"/>
        <end position="41"/>
    </location>
</feature>
<dbReference type="InterPro" id="IPR042334">
    <property type="entry name" value="ANKRD31"/>
</dbReference>
<name>A0A093GY63_GAVST</name>
<evidence type="ECO:0000313" key="4">
    <source>
        <dbReference type="Proteomes" id="UP000054313"/>
    </source>
</evidence>
<evidence type="ECO:0000313" key="3">
    <source>
        <dbReference type="EMBL" id="KFV47458.1"/>
    </source>
</evidence>
<feature type="repeat" description="ANK" evidence="1">
    <location>
        <begin position="75"/>
        <end position="107"/>
    </location>
</feature>
<protein>
    <submittedName>
        <fullName evidence="3">Putative ankyrin repeat domain-containing protein 31</fullName>
    </submittedName>
</protein>
<proteinExistence type="predicted"/>
<dbReference type="PROSITE" id="PS50088">
    <property type="entry name" value="ANK_REPEAT"/>
    <property type="match status" value="3"/>
</dbReference>
<dbReference type="EMBL" id="KK613545">
    <property type="protein sequence ID" value="KFV47458.1"/>
    <property type="molecule type" value="Genomic_DNA"/>
</dbReference>
<keyword evidence="1" id="KW-0040">ANK repeat</keyword>
<dbReference type="InterPro" id="IPR002110">
    <property type="entry name" value="Ankyrin_rpt"/>
</dbReference>
<feature type="non-terminal residue" evidence="3">
    <location>
        <position position="744"/>
    </location>
</feature>
<dbReference type="SUPFAM" id="SSF48403">
    <property type="entry name" value="Ankyrin repeat"/>
    <property type="match status" value="1"/>
</dbReference>
<dbReference type="PROSITE" id="PS50297">
    <property type="entry name" value="ANK_REP_REGION"/>
    <property type="match status" value="3"/>
</dbReference>
<gene>
    <name evidence="3" type="ORF">N328_02606</name>
</gene>
<evidence type="ECO:0000259" key="2">
    <source>
        <dbReference type="Pfam" id="PF18755"/>
    </source>
</evidence>
<dbReference type="Gene3D" id="1.25.40.20">
    <property type="entry name" value="Ankyrin repeat-containing domain"/>
    <property type="match status" value="1"/>
</dbReference>
<keyword evidence="4" id="KW-1185">Reference proteome</keyword>
<dbReference type="PANTHER" id="PTHR24176">
    <property type="entry name" value="ANKYRIN REPEAT DOMAIN-CONTAINING PROTEIN 31-RELATED"/>
    <property type="match status" value="1"/>
</dbReference>
<dbReference type="PANTHER" id="PTHR24176:SF14">
    <property type="entry name" value="ANKYRIN REPEAT DOMAIN-CONTAINING PROTEIN 31"/>
    <property type="match status" value="1"/>
</dbReference>
<reference evidence="3 4" key="1">
    <citation type="submission" date="2014-04" db="EMBL/GenBank/DDBJ databases">
        <title>Genome evolution of avian class.</title>
        <authorList>
            <person name="Zhang G."/>
            <person name="Li C."/>
        </authorList>
    </citation>
    <scope>NUCLEOTIDE SEQUENCE [LARGE SCALE GENOMIC DNA]</scope>
    <source>
        <strain evidence="3">BGI_N328</strain>
    </source>
</reference>
<dbReference type="Proteomes" id="UP000054313">
    <property type="component" value="Unassembled WGS sequence"/>
</dbReference>
<dbReference type="Pfam" id="PF13637">
    <property type="entry name" value="Ank_4"/>
    <property type="match status" value="1"/>
</dbReference>
<dbReference type="SMART" id="SM00248">
    <property type="entry name" value="ANK"/>
    <property type="match status" value="3"/>
</dbReference>
<evidence type="ECO:0000256" key="1">
    <source>
        <dbReference type="PROSITE-ProRule" id="PRU00023"/>
    </source>
</evidence>
<feature type="domain" description="RAMA" evidence="2">
    <location>
        <begin position="554"/>
        <end position="647"/>
    </location>
</feature>
<organism evidence="3 4">
    <name type="scientific">Gavia stellata</name>
    <name type="common">Red-throated diver</name>
    <name type="synonym">Colymbus stellatus</name>
    <dbReference type="NCBI Taxonomy" id="37040"/>
    <lineage>
        <taxon>Eukaryota</taxon>
        <taxon>Metazoa</taxon>
        <taxon>Chordata</taxon>
        <taxon>Craniata</taxon>
        <taxon>Vertebrata</taxon>
        <taxon>Euteleostomi</taxon>
        <taxon>Archelosauria</taxon>
        <taxon>Archosauria</taxon>
        <taxon>Dinosauria</taxon>
        <taxon>Saurischia</taxon>
        <taxon>Theropoda</taxon>
        <taxon>Coelurosauria</taxon>
        <taxon>Aves</taxon>
        <taxon>Neognathae</taxon>
        <taxon>Neoaves</taxon>
        <taxon>Aequornithes</taxon>
        <taxon>Gaviiformes</taxon>
        <taxon>Gaviidae</taxon>
        <taxon>Gavia</taxon>
    </lineage>
</organism>
<accession>A0A093GY63</accession>
<feature type="non-terminal residue" evidence="3">
    <location>
        <position position="1"/>
    </location>
</feature>
<sequence>KTKKKRNAKGETQLHIAARRGDLPLVKTLISSGIGVNEQDYAGWTAIHEASSGGFTEVILELLKAGANVNSRSLDGILPIHDAVSGNYLEAVRILLQHGANPCERDGSGKSALDEACDDEMKELLKSYCAVDSVLPVETIEVTERKYPSRSRRLKRHCYNCCKNDDAALESQHEKYSVESVAAIQDAEEKQKELLLLELRTSKDADVYIQRLSQMQDTLNEILAKQKTERDSLAKKYRASVESFKKGVLRKQLVNLASRQKSLLTVAQTQEELVQKIQNYRKTKQVFSASCSEKQISNLVISCGNDKRQSLTADEIICPDGVTFSMGLGASMPNGNRVEAHLSLENRFSAQECSQHPHICLDETGANKEAIRGQEASDHALASKNRVREYPFDNMAKLTTAVEVVTLPSEPTVSTAKAKCLQQKGIDCVAIAEQGNKSLNPTSVTNALNIVEARSTIVNNNVCQPGSDCQQVLTDDDLRRYVNKKEAFKQQQQQVILSTSTENFPNTLQQTIFRSTENSFNANSVLTNLISNTDYPVNLSEKSSQSYSNQECEQKQVQHGRKNRKKLQLIDLLELGRIKPGENVLEFKLQEFSHKATLLNNGKIRTSKRQILQNPVQWVKDLLGSDISVTWKYVWNKVTYLGTQLSKFLVEEVSVSSDLELPSQEREPLDNGHVACMVLATPLSECSILSGNCYSKSVESFCSQSLTHTLQFSEILMVCKEEFLPCPVMEKHWSFYKGCEGFGF</sequence>
<dbReference type="AlphaFoldDB" id="A0A093GY63"/>
<dbReference type="InterPro" id="IPR040843">
    <property type="entry name" value="RAMA"/>
</dbReference>
<dbReference type="Pfam" id="PF12796">
    <property type="entry name" value="Ank_2"/>
    <property type="match status" value="1"/>
</dbReference>
<dbReference type="InterPro" id="IPR036770">
    <property type="entry name" value="Ankyrin_rpt-contain_sf"/>
</dbReference>
<feature type="repeat" description="ANK" evidence="1">
    <location>
        <begin position="42"/>
        <end position="74"/>
    </location>
</feature>
<dbReference type="Pfam" id="PF18755">
    <property type="entry name" value="RAMA"/>
    <property type="match status" value="1"/>
</dbReference>